<dbReference type="GeneID" id="98146557"/>
<dbReference type="Gene3D" id="2.60.40.1180">
    <property type="entry name" value="Golgi alpha-mannosidase II"/>
    <property type="match status" value="1"/>
</dbReference>
<sequence>MRAIQGALMLFTQAVVLVTGSAISINTESQLQLIDGFGVSQAFGRAKEFQDANTTVQKQALDLLFSTNAGAGFSIIRNLIPSSSDATIEPNSPGSPSNPPTYRWDGSDLGQVWFTTQAARYGVKTIYADAWSAPGFMKTSGNEATPGYLCGTPGHNCSTGDWRQAYANYLVQYVKYYQKAGLNITHLGFLNEPDWTTDYSQTQISDNAADAISFIPILFDTVKEAGLNVEITCCDATGWPKQTTYTDALVSAGMERYLGIMTSHAYGGDADSPLDTTLRTWLTEAGAGDYAFTTTWYNNGAINEGMTWANKIAMGIVQADLSAYVYWEGFEIDQQQSYSHLLDVDGITGDVFGSGAFHAFTMWSRFIRPGAHRVSTAGSLSGVTIGAFLNPDSSVVAVLTNNGPMTQTVQISVPSGKTSASAWLTDNDHQVASTAVRVANGTVAVPVTSHGVVTVKFT</sequence>
<dbReference type="Pfam" id="PF14587">
    <property type="entry name" value="Glyco_hydr_30_2"/>
    <property type="match status" value="1"/>
</dbReference>
<dbReference type="Gene3D" id="3.20.20.80">
    <property type="entry name" value="Glycosidases"/>
    <property type="match status" value="1"/>
</dbReference>
<dbReference type="RefSeq" id="XP_070883117.1">
    <property type="nucleotide sequence ID" value="XM_071031485.1"/>
</dbReference>
<feature type="chain" id="PRO_5047133075" evidence="4">
    <location>
        <begin position="23"/>
        <end position="458"/>
    </location>
</feature>
<feature type="domain" description="Glycosyl hydrolase family 30 beta sandwich" evidence="6">
    <location>
        <begin position="370"/>
        <end position="417"/>
    </location>
</feature>
<keyword evidence="3 7" id="KW-0378">Hydrolase</keyword>
<dbReference type="SUPFAM" id="SSF51011">
    <property type="entry name" value="Glycosyl hydrolase domain"/>
    <property type="match status" value="1"/>
</dbReference>
<keyword evidence="2 4" id="KW-0732">Signal</keyword>
<dbReference type="InterPro" id="IPR017853">
    <property type="entry name" value="GH"/>
</dbReference>
<dbReference type="GO" id="GO:0016787">
    <property type="term" value="F:hydrolase activity"/>
    <property type="evidence" value="ECO:0007669"/>
    <property type="project" value="UniProtKB-KW"/>
</dbReference>
<evidence type="ECO:0000313" key="7">
    <source>
        <dbReference type="EMBL" id="KAL2864138.1"/>
    </source>
</evidence>
<accession>A0ABR4LHU7</accession>
<dbReference type="SUPFAM" id="SSF51445">
    <property type="entry name" value="(Trans)glycosidases"/>
    <property type="match status" value="1"/>
</dbReference>
<dbReference type="InterPro" id="IPR033452">
    <property type="entry name" value="GH30_C"/>
</dbReference>
<dbReference type="InterPro" id="IPR001139">
    <property type="entry name" value="Glyco_hydro_30"/>
</dbReference>
<feature type="signal peptide" evidence="4">
    <location>
        <begin position="1"/>
        <end position="22"/>
    </location>
</feature>
<dbReference type="Pfam" id="PF17189">
    <property type="entry name" value="Glyco_hydro_30C"/>
    <property type="match status" value="1"/>
</dbReference>
<dbReference type="InterPro" id="IPR013780">
    <property type="entry name" value="Glyco_hydro_b"/>
</dbReference>
<evidence type="ECO:0000259" key="6">
    <source>
        <dbReference type="Pfam" id="PF17189"/>
    </source>
</evidence>
<proteinExistence type="inferred from homology"/>
<name>A0ABR4LHU7_9EURO</name>
<evidence type="ECO:0000256" key="1">
    <source>
        <dbReference type="ARBA" id="ARBA00005382"/>
    </source>
</evidence>
<evidence type="ECO:0000256" key="3">
    <source>
        <dbReference type="ARBA" id="ARBA00022801"/>
    </source>
</evidence>
<reference evidence="7 8" key="1">
    <citation type="submission" date="2024-07" db="EMBL/GenBank/DDBJ databases">
        <title>Section-level genome sequencing and comparative genomics of Aspergillus sections Usti and Cavernicolus.</title>
        <authorList>
            <consortium name="Lawrence Berkeley National Laboratory"/>
            <person name="Nybo J.L."/>
            <person name="Vesth T.C."/>
            <person name="Theobald S."/>
            <person name="Frisvad J.C."/>
            <person name="Larsen T.O."/>
            <person name="Kjaerboelling I."/>
            <person name="Rothschild-Mancinelli K."/>
            <person name="Lyhne E.K."/>
            <person name="Kogle M.E."/>
            <person name="Barry K."/>
            <person name="Clum A."/>
            <person name="Na H."/>
            <person name="Ledsgaard L."/>
            <person name="Lin J."/>
            <person name="Lipzen A."/>
            <person name="Kuo A."/>
            <person name="Riley R."/>
            <person name="Mondo S."/>
            <person name="Labutti K."/>
            <person name="Haridas S."/>
            <person name="Pangalinan J."/>
            <person name="Salamov A.A."/>
            <person name="Simmons B.A."/>
            <person name="Magnuson J.K."/>
            <person name="Chen J."/>
            <person name="Drula E."/>
            <person name="Henrissat B."/>
            <person name="Wiebenga A."/>
            <person name="Lubbers R.J."/>
            <person name="Gomes A.C."/>
            <person name="Macurrencykelacurrency M.R."/>
            <person name="Stajich J."/>
            <person name="Grigoriev I.V."/>
            <person name="Mortensen U.H."/>
            <person name="De Vries R.P."/>
            <person name="Baker S.E."/>
            <person name="Andersen M.R."/>
        </authorList>
    </citation>
    <scope>NUCLEOTIDE SEQUENCE [LARGE SCALE GENOMIC DNA]</scope>
    <source>
        <strain evidence="7 8">CBS 449.75</strain>
    </source>
</reference>
<dbReference type="Proteomes" id="UP001610432">
    <property type="component" value="Unassembled WGS sequence"/>
</dbReference>
<feature type="domain" description="Endo-beta-1,6-galactanase-like" evidence="5">
    <location>
        <begin position="101"/>
        <end position="240"/>
    </location>
</feature>
<gene>
    <name evidence="7" type="ORF">BJX67DRAFT_374008</name>
</gene>
<evidence type="ECO:0000313" key="8">
    <source>
        <dbReference type="Proteomes" id="UP001610432"/>
    </source>
</evidence>
<evidence type="ECO:0000256" key="2">
    <source>
        <dbReference type="ARBA" id="ARBA00022729"/>
    </source>
</evidence>
<dbReference type="PANTHER" id="PTHR11069">
    <property type="entry name" value="GLUCOSYLCERAMIDASE"/>
    <property type="match status" value="1"/>
</dbReference>
<dbReference type="EMBL" id="JBFXLQ010000043">
    <property type="protein sequence ID" value="KAL2864138.1"/>
    <property type="molecule type" value="Genomic_DNA"/>
</dbReference>
<dbReference type="PANTHER" id="PTHR11069:SF23">
    <property type="entry name" value="LYSOSOMAL ACID GLUCOSYLCERAMIDASE"/>
    <property type="match status" value="1"/>
</dbReference>
<evidence type="ECO:0000259" key="5">
    <source>
        <dbReference type="Pfam" id="PF14587"/>
    </source>
</evidence>
<comment type="similarity">
    <text evidence="1">Belongs to the glycosyl hydrolase 30 family.</text>
</comment>
<protein>
    <submittedName>
        <fullName evidence="7">Glycoside hydrolase superfamily</fullName>
    </submittedName>
</protein>
<organism evidence="7 8">
    <name type="scientific">Aspergillus lucknowensis</name>
    <dbReference type="NCBI Taxonomy" id="176173"/>
    <lineage>
        <taxon>Eukaryota</taxon>
        <taxon>Fungi</taxon>
        <taxon>Dikarya</taxon>
        <taxon>Ascomycota</taxon>
        <taxon>Pezizomycotina</taxon>
        <taxon>Eurotiomycetes</taxon>
        <taxon>Eurotiomycetidae</taxon>
        <taxon>Eurotiales</taxon>
        <taxon>Aspergillaceae</taxon>
        <taxon>Aspergillus</taxon>
        <taxon>Aspergillus subgen. Nidulantes</taxon>
    </lineage>
</organism>
<evidence type="ECO:0000256" key="4">
    <source>
        <dbReference type="SAM" id="SignalP"/>
    </source>
</evidence>
<dbReference type="InterPro" id="IPR039514">
    <property type="entry name" value="6GAL-like"/>
</dbReference>
<keyword evidence="8" id="KW-1185">Reference proteome</keyword>
<comment type="caution">
    <text evidence="7">The sequence shown here is derived from an EMBL/GenBank/DDBJ whole genome shotgun (WGS) entry which is preliminary data.</text>
</comment>